<dbReference type="GO" id="GO:0070086">
    <property type="term" value="P:ubiquitin-dependent endocytosis"/>
    <property type="evidence" value="ECO:0007669"/>
    <property type="project" value="TreeGrafter"/>
</dbReference>
<evidence type="ECO:0000313" key="3">
    <source>
        <dbReference type="EnsemblFungi" id="EJT82168"/>
    </source>
</evidence>
<keyword evidence="4" id="KW-1185">Reference proteome</keyword>
<evidence type="ECO:0000313" key="2">
    <source>
        <dbReference type="EMBL" id="EJT82168.1"/>
    </source>
</evidence>
<organism evidence="2">
    <name type="scientific">Gaeumannomyces tritici (strain R3-111a-1)</name>
    <name type="common">Wheat and barley take-all root rot fungus</name>
    <name type="synonym">Gaeumannomyces graminis var. tritici</name>
    <dbReference type="NCBI Taxonomy" id="644352"/>
    <lineage>
        <taxon>Eukaryota</taxon>
        <taxon>Fungi</taxon>
        <taxon>Dikarya</taxon>
        <taxon>Ascomycota</taxon>
        <taxon>Pezizomycotina</taxon>
        <taxon>Sordariomycetes</taxon>
        <taxon>Sordariomycetidae</taxon>
        <taxon>Magnaporthales</taxon>
        <taxon>Magnaporthaceae</taxon>
        <taxon>Gaeumannomyces</taxon>
    </lineage>
</organism>
<reference evidence="3" key="4">
    <citation type="journal article" date="2015" name="G3 (Bethesda)">
        <title>Genome sequences of three phytopathogenic species of the Magnaporthaceae family of fungi.</title>
        <authorList>
            <person name="Okagaki L.H."/>
            <person name="Nunes C.C."/>
            <person name="Sailsbery J."/>
            <person name="Clay B."/>
            <person name="Brown D."/>
            <person name="John T."/>
            <person name="Oh Y."/>
            <person name="Young N."/>
            <person name="Fitzgerald M."/>
            <person name="Haas B.J."/>
            <person name="Zeng Q."/>
            <person name="Young S."/>
            <person name="Adiconis X."/>
            <person name="Fan L."/>
            <person name="Levin J.Z."/>
            <person name="Mitchell T.K."/>
            <person name="Okubara P.A."/>
            <person name="Farman M.L."/>
            <person name="Kohn L.M."/>
            <person name="Birren B."/>
            <person name="Ma L.-J."/>
            <person name="Dean R.A."/>
        </authorList>
    </citation>
    <scope>NUCLEOTIDE SEQUENCE</scope>
    <source>
        <strain evidence="3">R3-111a-1</strain>
    </source>
</reference>
<dbReference type="PANTHER" id="PTHR11188:SF166">
    <property type="entry name" value="ARRESTIN (OR S-ANTIGEN), N-TERMINAL DOMAIN PROTEIN (AFU_ORTHOLOGUE AFUA_7G02050)"/>
    <property type="match status" value="1"/>
</dbReference>
<sequence length="567" mass="59594">MSIRIVLDNGPPEQYTNLDVVSGRVVLSLTRAEQVGAVVVKLEGESRTALGVPATDPNLAPGAYPHNPRVRPGRRNYGPPGAPGSIVHENHKVLYRVQQVFPGPDVPPHAVPVWLNPGQHAFQFRFKIPMENGCGDPHSMAQLGGIGGAGGFGDSAGGLFGIGGIRVMDGSRQLLYTHVTKQLPPTFTGLPHQAEVGYYVKVTVQRPGLLKENWRYQHNFRLLPLEPPRVIPTGQEAYARRPFTFRPRSPGSAAAAEGGGKKKSFFSSSSKSNNHFFSHSSSSSSAANAGEGGSNDANGNNSGAGTPGADQPLQRGLPPAVEVSARLPYPSILTMGKPLPLRMIARKLAPSLEPVFLTSLHAELVASTTVRCQDLTNVETSRWVVVSRPNLSVPVVMPDGPVNDELVLPADSLWDGADCRVPGALGQAGMTPTFTTCNLSRTFRLEIKVGLSWGLRATLPRGVQPQTILLPLVFSSIDVYSGLASPESKAAEQAAATSGVTPGESSSSSGVVHAHAAAAGVPPVLPPRGPTMPGQAASTAGPSQGAQPGGEFEEPPPSYEEAMNAKT</sequence>
<feature type="region of interest" description="Disordered" evidence="1">
    <location>
        <begin position="241"/>
        <end position="316"/>
    </location>
</feature>
<dbReference type="GO" id="GO:0030674">
    <property type="term" value="F:protein-macromolecule adaptor activity"/>
    <property type="evidence" value="ECO:0007669"/>
    <property type="project" value="TreeGrafter"/>
</dbReference>
<proteinExistence type="predicted"/>
<dbReference type="AlphaFoldDB" id="J3NLJ3"/>
<dbReference type="Gene3D" id="2.60.40.640">
    <property type="match status" value="1"/>
</dbReference>
<dbReference type="GeneID" id="20342600"/>
<dbReference type="OrthoDB" id="3365616at2759"/>
<evidence type="ECO:0000256" key="1">
    <source>
        <dbReference type="SAM" id="MobiDB-lite"/>
    </source>
</evidence>
<dbReference type="Proteomes" id="UP000006039">
    <property type="component" value="Unassembled WGS sequence"/>
</dbReference>
<dbReference type="CDD" id="cd22952">
    <property type="entry name" value="ART10-like"/>
    <property type="match status" value="1"/>
</dbReference>
<evidence type="ECO:0008006" key="5">
    <source>
        <dbReference type="Google" id="ProtNLM"/>
    </source>
</evidence>
<dbReference type="HOGENOM" id="CLU_016622_2_0_1"/>
<dbReference type="EMBL" id="GL385395">
    <property type="protein sequence ID" value="EJT82168.1"/>
    <property type="molecule type" value="Genomic_DNA"/>
</dbReference>
<accession>J3NLJ3</accession>
<reference evidence="2" key="3">
    <citation type="submission" date="2010-09" db="EMBL/GenBank/DDBJ databases">
        <title>Annotation of Gaeumannomyces graminis var. tritici R3-111a-1.</title>
        <authorList>
            <consortium name="The Broad Institute Genome Sequencing Platform"/>
            <person name="Ma L.-J."/>
            <person name="Dead R."/>
            <person name="Young S.K."/>
            <person name="Zeng Q."/>
            <person name="Gargeya S."/>
            <person name="Fitzgerald M."/>
            <person name="Haas B."/>
            <person name="Abouelleil A."/>
            <person name="Alvarado L."/>
            <person name="Arachchi H.M."/>
            <person name="Berlin A."/>
            <person name="Brown A."/>
            <person name="Chapman S.B."/>
            <person name="Chen Z."/>
            <person name="Dunbar C."/>
            <person name="Freedman E."/>
            <person name="Gearin G."/>
            <person name="Gellesch M."/>
            <person name="Goldberg J."/>
            <person name="Griggs A."/>
            <person name="Gujja S."/>
            <person name="Heiman D."/>
            <person name="Howarth C."/>
            <person name="Larson L."/>
            <person name="Lui A."/>
            <person name="MacDonald P.J.P."/>
            <person name="Mehta T."/>
            <person name="Montmayeur A."/>
            <person name="Murphy C."/>
            <person name="Neiman D."/>
            <person name="Pearson M."/>
            <person name="Priest M."/>
            <person name="Roberts A."/>
            <person name="Saif S."/>
            <person name="Shea T."/>
            <person name="Shenoy N."/>
            <person name="Sisk P."/>
            <person name="Stolte C."/>
            <person name="Sykes S."/>
            <person name="Yandava C."/>
            <person name="Wortman J."/>
            <person name="Nusbaum C."/>
            <person name="Birren B."/>
        </authorList>
    </citation>
    <scope>NUCLEOTIDE SEQUENCE</scope>
    <source>
        <strain evidence="2">R3-111a-1</strain>
    </source>
</reference>
<gene>
    <name evidence="3" type="primary">20342600</name>
    <name evidence="2" type="ORF">GGTG_02142</name>
</gene>
<feature type="region of interest" description="Disordered" evidence="1">
    <location>
        <begin position="51"/>
        <end position="79"/>
    </location>
</feature>
<dbReference type="GO" id="GO:0005886">
    <property type="term" value="C:plasma membrane"/>
    <property type="evidence" value="ECO:0007669"/>
    <property type="project" value="TreeGrafter"/>
</dbReference>
<dbReference type="VEuPathDB" id="FungiDB:GGTG_02142"/>
<dbReference type="GO" id="GO:0005829">
    <property type="term" value="C:cytosol"/>
    <property type="evidence" value="ECO:0007669"/>
    <property type="project" value="TreeGrafter"/>
</dbReference>
<protein>
    <recommendedName>
        <fullName evidence="5">Arrestin-like N-terminal domain-containing protein</fullName>
    </recommendedName>
</protein>
<feature type="compositionally biased region" description="Polar residues" evidence="1">
    <location>
        <begin position="536"/>
        <end position="546"/>
    </location>
</feature>
<name>J3NLJ3_GAET3</name>
<dbReference type="EnsemblFungi" id="EJT82168">
    <property type="protein sequence ID" value="EJT82168"/>
    <property type="gene ID" value="GGTG_02142"/>
</dbReference>
<feature type="region of interest" description="Disordered" evidence="1">
    <location>
        <begin position="494"/>
        <end position="567"/>
    </location>
</feature>
<dbReference type="InterPro" id="IPR050357">
    <property type="entry name" value="Arrestin_domain-protein"/>
</dbReference>
<evidence type="ECO:0000313" key="4">
    <source>
        <dbReference type="Proteomes" id="UP000006039"/>
    </source>
</evidence>
<dbReference type="RefSeq" id="XP_009218177.1">
    <property type="nucleotide sequence ID" value="XM_009219913.1"/>
</dbReference>
<feature type="compositionally biased region" description="Low complexity" evidence="1">
    <location>
        <begin position="265"/>
        <end position="304"/>
    </location>
</feature>
<reference evidence="4" key="1">
    <citation type="submission" date="2010-07" db="EMBL/GenBank/DDBJ databases">
        <title>The genome sequence of Gaeumannomyces graminis var. tritici strain R3-111a-1.</title>
        <authorList>
            <consortium name="The Broad Institute Genome Sequencing Platform"/>
            <person name="Ma L.-J."/>
            <person name="Dead R."/>
            <person name="Young S."/>
            <person name="Zeng Q."/>
            <person name="Koehrsen M."/>
            <person name="Alvarado L."/>
            <person name="Berlin A."/>
            <person name="Chapman S.B."/>
            <person name="Chen Z."/>
            <person name="Freedman E."/>
            <person name="Gellesch M."/>
            <person name="Goldberg J."/>
            <person name="Griggs A."/>
            <person name="Gujja S."/>
            <person name="Heilman E.R."/>
            <person name="Heiman D."/>
            <person name="Hepburn T."/>
            <person name="Howarth C."/>
            <person name="Jen D."/>
            <person name="Larson L."/>
            <person name="Mehta T."/>
            <person name="Neiman D."/>
            <person name="Pearson M."/>
            <person name="Roberts A."/>
            <person name="Saif S."/>
            <person name="Shea T."/>
            <person name="Shenoy N."/>
            <person name="Sisk P."/>
            <person name="Stolte C."/>
            <person name="Sykes S."/>
            <person name="Walk T."/>
            <person name="White J."/>
            <person name="Yandava C."/>
            <person name="Haas B."/>
            <person name="Nusbaum C."/>
            <person name="Birren B."/>
        </authorList>
    </citation>
    <scope>NUCLEOTIDE SEQUENCE [LARGE SCALE GENOMIC DNA]</scope>
    <source>
        <strain evidence="4">R3-111a-1</strain>
    </source>
</reference>
<reference evidence="3" key="5">
    <citation type="submission" date="2018-04" db="UniProtKB">
        <authorList>
            <consortium name="EnsemblFungi"/>
        </authorList>
    </citation>
    <scope>IDENTIFICATION</scope>
    <source>
        <strain evidence="3">R3-111a-1</strain>
    </source>
</reference>
<dbReference type="eggNOG" id="ENOG502QWIY">
    <property type="taxonomic scope" value="Eukaryota"/>
</dbReference>
<feature type="compositionally biased region" description="Low complexity" evidence="1">
    <location>
        <begin position="498"/>
        <end position="522"/>
    </location>
</feature>
<reference evidence="2" key="2">
    <citation type="submission" date="2010-07" db="EMBL/GenBank/DDBJ databases">
        <authorList>
            <consortium name="The Broad Institute Genome Sequencing Platform"/>
            <consortium name="Broad Institute Genome Sequencing Center for Infectious Disease"/>
            <person name="Ma L.-J."/>
            <person name="Dead R."/>
            <person name="Young S."/>
            <person name="Zeng Q."/>
            <person name="Koehrsen M."/>
            <person name="Alvarado L."/>
            <person name="Berlin A."/>
            <person name="Chapman S.B."/>
            <person name="Chen Z."/>
            <person name="Freedman E."/>
            <person name="Gellesch M."/>
            <person name="Goldberg J."/>
            <person name="Griggs A."/>
            <person name="Gujja S."/>
            <person name="Heilman E.R."/>
            <person name="Heiman D."/>
            <person name="Hepburn T."/>
            <person name="Howarth C."/>
            <person name="Jen D."/>
            <person name="Larson L."/>
            <person name="Mehta T."/>
            <person name="Neiman D."/>
            <person name="Pearson M."/>
            <person name="Roberts A."/>
            <person name="Saif S."/>
            <person name="Shea T."/>
            <person name="Shenoy N."/>
            <person name="Sisk P."/>
            <person name="Stolte C."/>
            <person name="Sykes S."/>
            <person name="Walk T."/>
            <person name="White J."/>
            <person name="Yandava C."/>
            <person name="Haas B."/>
            <person name="Nusbaum C."/>
            <person name="Birren B."/>
        </authorList>
    </citation>
    <scope>NUCLEOTIDE SEQUENCE</scope>
    <source>
        <strain evidence="2">R3-111a-1</strain>
    </source>
</reference>
<dbReference type="PANTHER" id="PTHR11188">
    <property type="entry name" value="ARRESTIN DOMAIN CONTAINING PROTEIN"/>
    <property type="match status" value="1"/>
</dbReference>
<dbReference type="InterPro" id="IPR014752">
    <property type="entry name" value="Arrestin-like_C"/>
</dbReference>
<dbReference type="GO" id="GO:0031625">
    <property type="term" value="F:ubiquitin protein ligase binding"/>
    <property type="evidence" value="ECO:0007669"/>
    <property type="project" value="TreeGrafter"/>
</dbReference>
<dbReference type="STRING" id="644352.J3NLJ3"/>